<dbReference type="EMBL" id="CAJOBC010000345">
    <property type="protein sequence ID" value="CAF3574510.1"/>
    <property type="molecule type" value="Genomic_DNA"/>
</dbReference>
<feature type="region of interest" description="Disordered" evidence="1">
    <location>
        <begin position="494"/>
        <end position="521"/>
    </location>
</feature>
<name>A0A813S3I4_9BILA</name>
<feature type="compositionally biased region" description="Basic residues" evidence="1">
    <location>
        <begin position="494"/>
        <end position="506"/>
    </location>
</feature>
<feature type="compositionally biased region" description="Polar residues" evidence="1">
    <location>
        <begin position="787"/>
        <end position="802"/>
    </location>
</feature>
<keyword evidence="6" id="KW-1185">Reference proteome</keyword>
<feature type="compositionally biased region" description="Polar residues" evidence="1">
    <location>
        <begin position="312"/>
        <end position="329"/>
    </location>
</feature>
<feature type="compositionally biased region" description="Low complexity" evidence="1">
    <location>
        <begin position="234"/>
        <end position="243"/>
    </location>
</feature>
<feature type="region of interest" description="Disordered" evidence="1">
    <location>
        <begin position="302"/>
        <end position="376"/>
    </location>
</feature>
<dbReference type="Proteomes" id="UP000663829">
    <property type="component" value="Unassembled WGS sequence"/>
</dbReference>
<feature type="compositionally biased region" description="Polar residues" evidence="1">
    <location>
        <begin position="655"/>
        <end position="671"/>
    </location>
</feature>
<dbReference type="AlphaFoldDB" id="A0A813S3I4"/>
<accession>A0A813S3I4</accession>
<evidence type="ECO:0000313" key="3">
    <source>
        <dbReference type="EMBL" id="CAF0811078.1"/>
    </source>
</evidence>
<gene>
    <name evidence="2" type="ORF">GPM918_LOCUS2963</name>
    <name evidence="3" type="ORF">OVA965_LOCUS5150</name>
    <name evidence="4" type="ORF">SRO942_LOCUS2963</name>
    <name evidence="5" type="ORF">TMI583_LOCUS5148</name>
</gene>
<evidence type="ECO:0000313" key="2">
    <source>
        <dbReference type="EMBL" id="CAF0790270.1"/>
    </source>
</evidence>
<dbReference type="Proteomes" id="UP000682733">
    <property type="component" value="Unassembled WGS sequence"/>
</dbReference>
<feature type="compositionally biased region" description="Polar residues" evidence="1">
    <location>
        <begin position="342"/>
        <end position="376"/>
    </location>
</feature>
<evidence type="ECO:0000313" key="6">
    <source>
        <dbReference type="Proteomes" id="UP000663829"/>
    </source>
</evidence>
<feature type="compositionally biased region" description="Low complexity" evidence="1">
    <location>
        <begin position="507"/>
        <end position="521"/>
    </location>
</feature>
<feature type="compositionally biased region" description="Basic and acidic residues" evidence="1">
    <location>
        <begin position="257"/>
        <end position="283"/>
    </location>
</feature>
<feature type="region of interest" description="Disordered" evidence="1">
    <location>
        <begin position="541"/>
        <end position="564"/>
    </location>
</feature>
<protein>
    <submittedName>
        <fullName evidence="2">Uncharacterized protein</fullName>
    </submittedName>
</protein>
<dbReference type="OrthoDB" id="10052872at2759"/>
<evidence type="ECO:0000256" key="1">
    <source>
        <dbReference type="SAM" id="MobiDB-lite"/>
    </source>
</evidence>
<dbReference type="EMBL" id="CAJOBA010001420">
    <property type="protein sequence ID" value="CAF3594924.1"/>
    <property type="molecule type" value="Genomic_DNA"/>
</dbReference>
<sequence length="1176" mass="134090">MVVDIINDQQHFNHLPFTHHQHRTNTRYEANTSTTQTRTVLANDHHHTYRLTSDSLSNKAQKILGPPNAAFKQNSEFNDYPQTNRLIIESSTTVPTRDSQIPFVVNNTSPLNVNVSNISVSSESFMPLSKSDGSGFISSSNIKKRVPIVEKLVPLILKLVKQPKLLPNNVSNVYPKRINHNERYANSDNLQLSEPSDNEVEDNITVKPQNVMLNNHNRLSKTDDDESEDDAFDENSNQINENQQNKRKCSGIIHHSLSRDDSNKLDSDLQHSDMENEEDHLPKESNFSLSFFVEKQMDMGYQNYRNDDDSRNTNSGVRSQSSPLHTITNESEKDKDEKNIDQQRTVVSVSSTGFLPTSNNSAPIMDESTSNSPSPSNLFVLPPSLTSSAIIKSENSESICTAPMSQMSISDEDDISNYMDKKSSGLNEIQVDNKHSEYSDPGYVSCTTEQVNSQPPNDADDNSSNNNTTDNLVYDLEISSSDDDEHEIVLTKHRTKDKSIKNRRRSTLLSPPSSSSCSPLSSPISIEKLIQENIIVQTVNNNSETKTSPKIKQETPPPSVVSSKEYPTTKRLKIDHKIEVTQNDIRKSRIEEQWTVAQHESDKITKLSTFLADSSAQNDNCQFLINDHKQKTSPKQQQQELLPVAVSEINDENIKTSPTSHVNLSFNSTVVSPPHRKMKRLKHKDRHHREKLLLETFSKQLVVNTKIDTKHPILTISIPLRLFKEKSKRNELKNDEINNDHKSNSSKRNLDGFNRIRQSHLEDNEVNERKKITDDLTINKKKKTSHYTKSQDINSNNNFQTTSEHHTFKNTNEMKTNNITNNIDSEVNVNTSVSMRENHLTNDHSSPRKPKMYSVSVECNLLKIDKPMSFKTCETQTTESWHSSKLQQQQPTPPDMMNKTNYTKLKTMKLFELDSLARQRKKLADGIKRLTSEQMMLYSESVCYFILCAVGEKNIERRSGLLKETLNMLIQCFNQNRRFTPTSSCPNDPLIDVRPKFLLICYWLQSFLYHLCFNVNMPTLDHYMPNVNDFLNQVRSLNAKNNTTTTTTTTTTTLSSAKSVTASGIVQMTPGSDNPISPASNISTNSQASSTNTDTIPNIENNRNVIDYSKIMMYSYHSQVFWNKVDRHISENETLKEFVKQLQRQNCNRRLSRDDNPHDFIVYIFNAIELMRSTQA</sequence>
<feature type="compositionally biased region" description="Polar residues" evidence="1">
    <location>
        <begin position="541"/>
        <end position="550"/>
    </location>
</feature>
<evidence type="ECO:0000313" key="4">
    <source>
        <dbReference type="EMBL" id="CAF3574510.1"/>
    </source>
</evidence>
<feature type="compositionally biased region" description="Acidic residues" evidence="1">
    <location>
        <begin position="223"/>
        <end position="233"/>
    </location>
</feature>
<dbReference type="Proteomes" id="UP000677228">
    <property type="component" value="Unassembled WGS sequence"/>
</dbReference>
<comment type="caution">
    <text evidence="2">The sequence shown here is derived from an EMBL/GenBank/DDBJ whole genome shotgun (WGS) entry which is preliminary data.</text>
</comment>
<feature type="region of interest" description="Disordered" evidence="1">
    <location>
        <begin position="435"/>
        <end position="470"/>
    </location>
</feature>
<dbReference type="EMBL" id="CAJNOQ010000345">
    <property type="protein sequence ID" value="CAF0790270.1"/>
    <property type="molecule type" value="Genomic_DNA"/>
</dbReference>
<feature type="compositionally biased region" description="Polar residues" evidence="1">
    <location>
        <begin position="445"/>
        <end position="456"/>
    </location>
</feature>
<organism evidence="2 6">
    <name type="scientific">Didymodactylos carnosus</name>
    <dbReference type="NCBI Taxonomy" id="1234261"/>
    <lineage>
        <taxon>Eukaryota</taxon>
        <taxon>Metazoa</taxon>
        <taxon>Spiralia</taxon>
        <taxon>Gnathifera</taxon>
        <taxon>Rotifera</taxon>
        <taxon>Eurotatoria</taxon>
        <taxon>Bdelloidea</taxon>
        <taxon>Philodinida</taxon>
        <taxon>Philodinidae</taxon>
        <taxon>Didymodactylos</taxon>
    </lineage>
</organism>
<evidence type="ECO:0000313" key="5">
    <source>
        <dbReference type="EMBL" id="CAF3594924.1"/>
    </source>
</evidence>
<dbReference type="EMBL" id="CAJNOK010001420">
    <property type="protein sequence ID" value="CAF0811078.1"/>
    <property type="molecule type" value="Genomic_DNA"/>
</dbReference>
<feature type="region of interest" description="Disordered" evidence="1">
    <location>
        <begin position="1070"/>
        <end position="1096"/>
    </location>
</feature>
<feature type="region of interest" description="Disordered" evidence="1">
    <location>
        <begin position="781"/>
        <end position="803"/>
    </location>
</feature>
<feature type="compositionally biased region" description="Basic and acidic residues" evidence="1">
    <location>
        <begin position="330"/>
        <end position="341"/>
    </location>
</feature>
<dbReference type="Proteomes" id="UP000681722">
    <property type="component" value="Unassembled WGS sequence"/>
</dbReference>
<proteinExistence type="predicted"/>
<reference evidence="2" key="1">
    <citation type="submission" date="2021-02" db="EMBL/GenBank/DDBJ databases">
        <authorList>
            <person name="Nowell W R."/>
        </authorList>
    </citation>
    <scope>NUCLEOTIDE SEQUENCE</scope>
</reference>
<feature type="region of interest" description="Disordered" evidence="1">
    <location>
        <begin position="211"/>
        <end position="283"/>
    </location>
</feature>
<feature type="region of interest" description="Disordered" evidence="1">
    <location>
        <begin position="655"/>
        <end position="675"/>
    </location>
</feature>